<evidence type="ECO:0000256" key="1">
    <source>
        <dbReference type="ARBA" id="ARBA00008308"/>
    </source>
</evidence>
<evidence type="ECO:0000256" key="2">
    <source>
        <dbReference type="SAM" id="Phobius"/>
    </source>
</evidence>
<dbReference type="InterPro" id="IPR010342">
    <property type="entry name" value="DUF938"/>
</dbReference>
<comment type="similarity">
    <text evidence="1">Belongs to the UPF0585 family.</text>
</comment>
<sequence>MATFVSYTTSTTQGMAAAAAVAIGIGVGVGVYLRRHEATDFAFQEQVHHPSALRNRIPILKELLARLPEDISGAALEIGSGSGAHLEVYAPAFPSLTFQPTEYVPDEPALPEQQWSKYGKIGHRQGLDELANIDSHCASVFKNVVPAVGLDLLSPWEEWPQIVREARGTYRLVICSNTLHITPWEASLGFFRGAARALSPRGHLFVYGPFKVDGGYVGADGGVGNAKFDQRLRETNALWGFRDVGELSSVASTEGLELRDKVDMPANNMLLHFVKM</sequence>
<dbReference type="Pfam" id="PF06080">
    <property type="entry name" value="DUF938"/>
    <property type="match status" value="1"/>
</dbReference>
<proteinExistence type="inferred from homology"/>
<keyword evidence="2" id="KW-0812">Transmembrane</keyword>
<feature type="transmembrane region" description="Helical" evidence="2">
    <location>
        <begin position="15"/>
        <end position="33"/>
    </location>
</feature>
<dbReference type="PANTHER" id="PTHR20974:SF0">
    <property type="entry name" value="UPF0585 PROTEIN CG18661"/>
    <property type="match status" value="1"/>
</dbReference>
<protein>
    <recommendedName>
        <fullName evidence="4">DUF938 domain-containing protein</fullName>
    </recommendedName>
</protein>
<reference evidence="3" key="1">
    <citation type="submission" date="2021-01" db="EMBL/GenBank/DDBJ databases">
        <authorList>
            <person name="Corre E."/>
            <person name="Pelletier E."/>
            <person name="Niang G."/>
            <person name="Scheremetjew M."/>
            <person name="Finn R."/>
            <person name="Kale V."/>
            <person name="Holt S."/>
            <person name="Cochrane G."/>
            <person name="Meng A."/>
            <person name="Brown T."/>
            <person name="Cohen L."/>
        </authorList>
    </citation>
    <scope>NUCLEOTIDE SEQUENCE</scope>
    <source>
        <strain evidence="3">PLY182g</strain>
    </source>
</reference>
<evidence type="ECO:0000313" key="3">
    <source>
        <dbReference type="EMBL" id="CAD8600203.1"/>
    </source>
</evidence>
<name>A0A7S0L320_9EUKA</name>
<dbReference type="EMBL" id="HBEY01007242">
    <property type="protein sequence ID" value="CAD8600203.1"/>
    <property type="molecule type" value="Transcribed_RNA"/>
</dbReference>
<dbReference type="PANTHER" id="PTHR20974">
    <property type="entry name" value="UPF0585 PROTEIN CG18661"/>
    <property type="match status" value="1"/>
</dbReference>
<evidence type="ECO:0008006" key="4">
    <source>
        <dbReference type="Google" id="ProtNLM"/>
    </source>
</evidence>
<organism evidence="3">
    <name type="scientific">Coccolithus braarudii</name>
    <dbReference type="NCBI Taxonomy" id="221442"/>
    <lineage>
        <taxon>Eukaryota</taxon>
        <taxon>Haptista</taxon>
        <taxon>Haptophyta</taxon>
        <taxon>Prymnesiophyceae</taxon>
        <taxon>Coccolithales</taxon>
        <taxon>Coccolithaceae</taxon>
        <taxon>Coccolithus</taxon>
    </lineage>
</organism>
<dbReference type="InterPro" id="IPR029063">
    <property type="entry name" value="SAM-dependent_MTases_sf"/>
</dbReference>
<keyword evidence="2" id="KW-1133">Transmembrane helix</keyword>
<dbReference type="AlphaFoldDB" id="A0A7S0L320"/>
<keyword evidence="2" id="KW-0472">Membrane</keyword>
<accession>A0A7S0L320</accession>
<dbReference type="SUPFAM" id="SSF53335">
    <property type="entry name" value="S-adenosyl-L-methionine-dependent methyltransferases"/>
    <property type="match status" value="1"/>
</dbReference>
<gene>
    <name evidence="3" type="ORF">CPEL01642_LOCUS3533</name>
</gene>
<dbReference type="Gene3D" id="3.40.50.150">
    <property type="entry name" value="Vaccinia Virus protein VP39"/>
    <property type="match status" value="1"/>
</dbReference>